<comment type="caution">
    <text evidence="1">The sequence shown here is derived from an EMBL/GenBank/DDBJ whole genome shotgun (WGS) entry which is preliminary data.</text>
</comment>
<feature type="non-terminal residue" evidence="1">
    <location>
        <position position="1"/>
    </location>
</feature>
<organism evidence="1 2">
    <name type="scientific">Pristionchus mayeri</name>
    <dbReference type="NCBI Taxonomy" id="1317129"/>
    <lineage>
        <taxon>Eukaryota</taxon>
        <taxon>Metazoa</taxon>
        <taxon>Ecdysozoa</taxon>
        <taxon>Nematoda</taxon>
        <taxon>Chromadorea</taxon>
        <taxon>Rhabditida</taxon>
        <taxon>Rhabditina</taxon>
        <taxon>Diplogasteromorpha</taxon>
        <taxon>Diplogasteroidea</taxon>
        <taxon>Neodiplogasteridae</taxon>
        <taxon>Pristionchus</taxon>
    </lineage>
</organism>
<name>A0AAN5CXG0_9BILA</name>
<dbReference type="AlphaFoldDB" id="A0AAN5CXG0"/>
<protein>
    <submittedName>
        <fullName evidence="1">Uncharacterized protein</fullName>
    </submittedName>
</protein>
<dbReference type="EMBL" id="BTRK01000005">
    <property type="protein sequence ID" value="GMR51879.1"/>
    <property type="molecule type" value="Genomic_DNA"/>
</dbReference>
<accession>A0AAN5CXG0</accession>
<proteinExistence type="predicted"/>
<keyword evidence="2" id="KW-1185">Reference proteome</keyword>
<dbReference type="Proteomes" id="UP001328107">
    <property type="component" value="Unassembled WGS sequence"/>
</dbReference>
<gene>
    <name evidence="1" type="ORF">PMAYCL1PPCAC_22074</name>
</gene>
<evidence type="ECO:0000313" key="2">
    <source>
        <dbReference type="Proteomes" id="UP001328107"/>
    </source>
</evidence>
<sequence length="118" mass="12632">TKDEKGRKVPYPVKSGSITFLNKNPGTKSAAVIVWVITGDAPNVDAAEVYDADAAPLAPTPGALITILDAEPFVISTATDGRKLIRRDAPGKHAAYPFERVLSLVFLANDSLCLHCWI</sequence>
<reference evidence="2" key="1">
    <citation type="submission" date="2022-10" db="EMBL/GenBank/DDBJ databases">
        <title>Genome assembly of Pristionchus species.</title>
        <authorList>
            <person name="Yoshida K."/>
            <person name="Sommer R.J."/>
        </authorList>
    </citation>
    <scope>NUCLEOTIDE SEQUENCE [LARGE SCALE GENOMIC DNA]</scope>
    <source>
        <strain evidence="2">RS5460</strain>
    </source>
</reference>
<evidence type="ECO:0000313" key="1">
    <source>
        <dbReference type="EMBL" id="GMR51879.1"/>
    </source>
</evidence>